<name>A0A9N9AI79_FUNMO</name>
<sequence length="85" mass="9257">MIYSSYGQLFGCLDRGNLNGRLVSTIYNLGGITINELRAMIAYKRDKNALASTNMVNGETNKDPDIVLLNSGDGDYSPAVNRALK</sequence>
<comment type="caution">
    <text evidence="1">The sequence shown here is derived from an EMBL/GenBank/DDBJ whole genome shotgun (WGS) entry which is preliminary data.</text>
</comment>
<evidence type="ECO:0000313" key="2">
    <source>
        <dbReference type="Proteomes" id="UP000789375"/>
    </source>
</evidence>
<dbReference type="Proteomes" id="UP000789375">
    <property type="component" value="Unassembled WGS sequence"/>
</dbReference>
<accession>A0A9N9AI79</accession>
<proteinExistence type="predicted"/>
<evidence type="ECO:0000313" key="1">
    <source>
        <dbReference type="EMBL" id="CAG8533545.1"/>
    </source>
</evidence>
<dbReference type="AlphaFoldDB" id="A0A9N9AI79"/>
<organism evidence="1 2">
    <name type="scientific">Funneliformis mosseae</name>
    <name type="common">Endomycorrhizal fungus</name>
    <name type="synonym">Glomus mosseae</name>
    <dbReference type="NCBI Taxonomy" id="27381"/>
    <lineage>
        <taxon>Eukaryota</taxon>
        <taxon>Fungi</taxon>
        <taxon>Fungi incertae sedis</taxon>
        <taxon>Mucoromycota</taxon>
        <taxon>Glomeromycotina</taxon>
        <taxon>Glomeromycetes</taxon>
        <taxon>Glomerales</taxon>
        <taxon>Glomeraceae</taxon>
        <taxon>Funneliformis</taxon>
    </lineage>
</organism>
<keyword evidence="2" id="KW-1185">Reference proteome</keyword>
<dbReference type="EMBL" id="CAJVPP010001092">
    <property type="protein sequence ID" value="CAG8533545.1"/>
    <property type="molecule type" value="Genomic_DNA"/>
</dbReference>
<protein>
    <submittedName>
        <fullName evidence="1">9941_t:CDS:1</fullName>
    </submittedName>
</protein>
<gene>
    <name evidence="1" type="ORF">FMOSSE_LOCUS5627</name>
</gene>
<reference evidence="1" key="1">
    <citation type="submission" date="2021-06" db="EMBL/GenBank/DDBJ databases">
        <authorList>
            <person name="Kallberg Y."/>
            <person name="Tangrot J."/>
            <person name="Rosling A."/>
        </authorList>
    </citation>
    <scope>NUCLEOTIDE SEQUENCE</scope>
    <source>
        <strain evidence="1">87-6 pot B 2015</strain>
    </source>
</reference>